<name>A0A0K2H2V4_9CORY</name>
<dbReference type="STRING" id="1408189.CLAC_01735"/>
<dbReference type="Proteomes" id="UP000058446">
    <property type="component" value="Chromosome"/>
</dbReference>
<dbReference type="EMBL" id="CP006841">
    <property type="protein sequence ID" value="ALA68380.1"/>
    <property type="molecule type" value="Genomic_DNA"/>
</dbReference>
<evidence type="ECO:0000313" key="2">
    <source>
        <dbReference type="Proteomes" id="UP000058446"/>
    </source>
</evidence>
<dbReference type="AlphaFoldDB" id="A0A0K2H2V4"/>
<proteinExistence type="predicted"/>
<protein>
    <submittedName>
        <fullName evidence="1">Uncharacterized protein</fullName>
    </submittedName>
</protein>
<gene>
    <name evidence="1" type="ORF">CLAC_01735</name>
</gene>
<accession>A0A0K2H2V4</accession>
<sequence length="73" mass="7716">MGEDTPDGGWLFFCRKNAGSEGGQAAEALAYDDHFAVSDDLRYLRGEGVGAVFGDVFFASVFGGGQKESIDFG</sequence>
<dbReference type="KEGG" id="clw:CLAC_01735"/>
<reference evidence="1 2" key="1">
    <citation type="submission" date="2013-10" db="EMBL/GenBank/DDBJ databases">
        <title>Complete genome sequence of Corynebacterium lactis DSM 45799(T), isolated from raw cow milk.</title>
        <authorList>
            <person name="Ruckert C."/>
            <person name="Albersmeier A."/>
            <person name="Lipski A."/>
            <person name="Kalinowski J."/>
        </authorList>
    </citation>
    <scope>NUCLEOTIDE SEQUENCE [LARGE SCALE GENOMIC DNA]</scope>
    <source>
        <strain evidence="1 2">RW2-5</strain>
    </source>
</reference>
<keyword evidence="2" id="KW-1185">Reference proteome</keyword>
<evidence type="ECO:0000313" key="1">
    <source>
        <dbReference type="EMBL" id="ALA68380.1"/>
    </source>
</evidence>
<organism evidence="1 2">
    <name type="scientific">Corynebacterium lactis RW2-5</name>
    <dbReference type="NCBI Taxonomy" id="1408189"/>
    <lineage>
        <taxon>Bacteria</taxon>
        <taxon>Bacillati</taxon>
        <taxon>Actinomycetota</taxon>
        <taxon>Actinomycetes</taxon>
        <taxon>Mycobacteriales</taxon>
        <taxon>Corynebacteriaceae</taxon>
        <taxon>Corynebacterium</taxon>
    </lineage>
</organism>